<evidence type="ECO:0000256" key="1">
    <source>
        <dbReference type="ARBA" id="ARBA00022990"/>
    </source>
</evidence>
<protein>
    <submittedName>
        <fullName evidence="3">Uncharacterized protein</fullName>
    </submittedName>
</protein>
<dbReference type="AlphaFoldDB" id="A0AAV1Y9Q8"/>
<dbReference type="GO" id="GO:0030527">
    <property type="term" value="F:structural constituent of chromatin"/>
    <property type="evidence" value="ECO:0007669"/>
    <property type="project" value="InterPro"/>
</dbReference>
<evidence type="ECO:0000313" key="4">
    <source>
        <dbReference type="Proteomes" id="UP001497480"/>
    </source>
</evidence>
<keyword evidence="1" id="KW-0007">Acetylation</keyword>
<evidence type="ECO:0000313" key="3">
    <source>
        <dbReference type="EMBL" id="CAL0330513.1"/>
    </source>
</evidence>
<dbReference type="GO" id="GO:0003677">
    <property type="term" value="F:DNA binding"/>
    <property type="evidence" value="ECO:0007669"/>
    <property type="project" value="InterPro"/>
</dbReference>
<feature type="region of interest" description="Disordered" evidence="2">
    <location>
        <begin position="1"/>
        <end position="49"/>
    </location>
</feature>
<dbReference type="Proteomes" id="UP001497480">
    <property type="component" value="Unassembled WGS sequence"/>
</dbReference>
<dbReference type="EMBL" id="CAXHTB010000022">
    <property type="protein sequence ID" value="CAL0330513.1"/>
    <property type="molecule type" value="Genomic_DNA"/>
</dbReference>
<evidence type="ECO:0000256" key="2">
    <source>
        <dbReference type="SAM" id="MobiDB-lite"/>
    </source>
</evidence>
<dbReference type="PRINTS" id="PR00622">
    <property type="entry name" value="HISTONEH3"/>
</dbReference>
<proteinExistence type="predicted"/>
<organism evidence="3 4">
    <name type="scientific">Lupinus luteus</name>
    <name type="common">European yellow lupine</name>
    <dbReference type="NCBI Taxonomy" id="3873"/>
    <lineage>
        <taxon>Eukaryota</taxon>
        <taxon>Viridiplantae</taxon>
        <taxon>Streptophyta</taxon>
        <taxon>Embryophyta</taxon>
        <taxon>Tracheophyta</taxon>
        <taxon>Spermatophyta</taxon>
        <taxon>Magnoliopsida</taxon>
        <taxon>eudicotyledons</taxon>
        <taxon>Gunneridae</taxon>
        <taxon>Pentapetalae</taxon>
        <taxon>rosids</taxon>
        <taxon>fabids</taxon>
        <taxon>Fabales</taxon>
        <taxon>Fabaceae</taxon>
        <taxon>Papilionoideae</taxon>
        <taxon>50 kb inversion clade</taxon>
        <taxon>genistoids sensu lato</taxon>
        <taxon>core genistoids</taxon>
        <taxon>Genisteae</taxon>
        <taxon>Lupinus</taxon>
    </lineage>
</organism>
<gene>
    <name evidence="3" type="ORF">LLUT_LOCUS31573</name>
</gene>
<name>A0AAV1Y9Q8_LUPLU</name>
<sequence length="49" mass="5535">MASFKQTSHKPIGDKPPMKQLAKKARKHVTTTCGVKKPYSNRRGNIVLR</sequence>
<accession>A0AAV1Y9Q8</accession>
<reference evidence="3 4" key="1">
    <citation type="submission" date="2024-03" db="EMBL/GenBank/DDBJ databases">
        <authorList>
            <person name="Martinez-Hernandez J."/>
        </authorList>
    </citation>
    <scope>NUCLEOTIDE SEQUENCE [LARGE SCALE GENOMIC DNA]</scope>
</reference>
<comment type="caution">
    <text evidence="3">The sequence shown here is derived from an EMBL/GenBank/DDBJ whole genome shotgun (WGS) entry which is preliminary data.</text>
</comment>
<dbReference type="GO" id="GO:0000786">
    <property type="term" value="C:nucleosome"/>
    <property type="evidence" value="ECO:0007669"/>
    <property type="project" value="InterPro"/>
</dbReference>
<dbReference type="InterPro" id="IPR000164">
    <property type="entry name" value="Histone_H3/CENP-A"/>
</dbReference>
<keyword evidence="4" id="KW-1185">Reference proteome</keyword>